<evidence type="ECO:0000313" key="1">
    <source>
        <dbReference type="EMBL" id="KAJ7718519.1"/>
    </source>
</evidence>
<evidence type="ECO:0000313" key="3">
    <source>
        <dbReference type="Proteomes" id="UP001215598"/>
    </source>
</evidence>
<name>A0AAD7NUU9_9AGAR</name>
<proteinExistence type="predicted"/>
<protein>
    <submittedName>
        <fullName evidence="2">Uncharacterized protein</fullName>
    </submittedName>
</protein>
<gene>
    <name evidence="2" type="ORF">B0H16DRAFT_1001844</name>
    <name evidence="1" type="ORF">B0H16DRAFT_422203</name>
</gene>
<accession>A0AAD7NUU9</accession>
<organism evidence="2 3">
    <name type="scientific">Mycena metata</name>
    <dbReference type="NCBI Taxonomy" id="1033252"/>
    <lineage>
        <taxon>Eukaryota</taxon>
        <taxon>Fungi</taxon>
        <taxon>Dikarya</taxon>
        <taxon>Basidiomycota</taxon>
        <taxon>Agaricomycotina</taxon>
        <taxon>Agaricomycetes</taxon>
        <taxon>Agaricomycetidae</taxon>
        <taxon>Agaricales</taxon>
        <taxon>Marasmiineae</taxon>
        <taxon>Mycenaceae</taxon>
        <taxon>Mycena</taxon>
    </lineage>
</organism>
<dbReference type="EMBL" id="JARKIB010000264">
    <property type="protein sequence ID" value="KAJ7718519.1"/>
    <property type="molecule type" value="Genomic_DNA"/>
</dbReference>
<sequence>MSEAYFQDAPPSAESHLMDQFLFQLLLDEHIPLRNHVTPPVDLKAIAEATPGWPTSPSSLNAAWWASFGYRCFDSAVTVAVFRWFAGFAMPSGHALSLTIQALSRKPIPSMLLQMSTGLRACPPFDINATFFVMLFYLEREQGTVAVQRWVWENLMTIIRPLYGRAALFEEVSDPPSSITPVAFVELQDYWRKQDAGELVQEVAGRRIKNLPSKRRRSL</sequence>
<dbReference type="Proteomes" id="UP001215598">
    <property type="component" value="Unassembled WGS sequence"/>
</dbReference>
<comment type="caution">
    <text evidence="2">The sequence shown here is derived from an EMBL/GenBank/DDBJ whole genome shotgun (WGS) entry which is preliminary data.</text>
</comment>
<dbReference type="EMBL" id="JARKIB010000009">
    <property type="protein sequence ID" value="KAJ7776116.1"/>
    <property type="molecule type" value="Genomic_DNA"/>
</dbReference>
<keyword evidence="3" id="KW-1185">Reference proteome</keyword>
<evidence type="ECO:0000313" key="2">
    <source>
        <dbReference type="EMBL" id="KAJ7776116.1"/>
    </source>
</evidence>
<reference evidence="2" key="1">
    <citation type="submission" date="2023-03" db="EMBL/GenBank/DDBJ databases">
        <title>Massive genome expansion in bonnet fungi (Mycena s.s.) driven by repeated elements and novel gene families across ecological guilds.</title>
        <authorList>
            <consortium name="Lawrence Berkeley National Laboratory"/>
            <person name="Harder C.B."/>
            <person name="Miyauchi S."/>
            <person name="Viragh M."/>
            <person name="Kuo A."/>
            <person name="Thoen E."/>
            <person name="Andreopoulos B."/>
            <person name="Lu D."/>
            <person name="Skrede I."/>
            <person name="Drula E."/>
            <person name="Henrissat B."/>
            <person name="Morin E."/>
            <person name="Kohler A."/>
            <person name="Barry K."/>
            <person name="LaButti K."/>
            <person name="Morin E."/>
            <person name="Salamov A."/>
            <person name="Lipzen A."/>
            <person name="Mereny Z."/>
            <person name="Hegedus B."/>
            <person name="Baldrian P."/>
            <person name="Stursova M."/>
            <person name="Weitz H."/>
            <person name="Taylor A."/>
            <person name="Grigoriev I.V."/>
            <person name="Nagy L.G."/>
            <person name="Martin F."/>
            <person name="Kauserud H."/>
        </authorList>
    </citation>
    <scope>NUCLEOTIDE SEQUENCE</scope>
    <source>
        <strain evidence="2">CBHHK182m</strain>
    </source>
</reference>
<dbReference type="AlphaFoldDB" id="A0AAD7NUU9"/>